<evidence type="ECO:0000256" key="9">
    <source>
        <dbReference type="ARBA" id="ARBA00023237"/>
    </source>
</evidence>
<dbReference type="PANTHER" id="PTHR32552">
    <property type="entry name" value="FERRICHROME IRON RECEPTOR-RELATED"/>
    <property type="match status" value="1"/>
</dbReference>
<keyword evidence="4 10" id="KW-1134">Transmembrane beta strand</keyword>
<evidence type="ECO:0000259" key="14">
    <source>
        <dbReference type="Pfam" id="PF07715"/>
    </source>
</evidence>
<comment type="subcellular location">
    <subcellularLocation>
        <location evidence="1 10">Cell outer membrane</location>
        <topology evidence="1 10">Multi-pass membrane protein</topology>
    </subcellularLocation>
</comment>
<feature type="domain" description="TonB-dependent receptor-like beta-barrel" evidence="13">
    <location>
        <begin position="272"/>
        <end position="696"/>
    </location>
</feature>
<gene>
    <name evidence="15" type="ORF">ACG0Z6_03540</name>
</gene>
<evidence type="ECO:0000313" key="15">
    <source>
        <dbReference type="EMBL" id="MFG6447312.1"/>
    </source>
</evidence>
<dbReference type="Pfam" id="PF07715">
    <property type="entry name" value="Plug"/>
    <property type="match status" value="1"/>
</dbReference>
<proteinExistence type="inferred from homology"/>
<comment type="caution">
    <text evidence="15">The sequence shown here is derived from an EMBL/GenBank/DDBJ whole genome shotgun (WGS) entry which is preliminary data.</text>
</comment>
<reference evidence="15 16" key="1">
    <citation type="submission" date="2024-08" db="EMBL/GenBank/DDBJ databases">
        <authorList>
            <person name="Lu H."/>
        </authorList>
    </citation>
    <scope>NUCLEOTIDE SEQUENCE [LARGE SCALE GENOMIC DNA]</scope>
    <source>
        <strain evidence="15 16">BYS180W</strain>
    </source>
</reference>
<feature type="signal peptide" evidence="12">
    <location>
        <begin position="1"/>
        <end position="25"/>
    </location>
</feature>
<dbReference type="EMBL" id="JBIGHZ010000001">
    <property type="protein sequence ID" value="MFG6447312.1"/>
    <property type="molecule type" value="Genomic_DNA"/>
</dbReference>
<organism evidence="15 16">
    <name type="scientific">Roseateles rivi</name>
    <dbReference type="NCBI Taxonomy" id="3299028"/>
    <lineage>
        <taxon>Bacteria</taxon>
        <taxon>Pseudomonadati</taxon>
        <taxon>Pseudomonadota</taxon>
        <taxon>Betaproteobacteria</taxon>
        <taxon>Burkholderiales</taxon>
        <taxon>Sphaerotilaceae</taxon>
        <taxon>Roseateles</taxon>
    </lineage>
</organism>
<evidence type="ECO:0000259" key="13">
    <source>
        <dbReference type="Pfam" id="PF00593"/>
    </source>
</evidence>
<protein>
    <submittedName>
        <fullName evidence="15">TonB-dependent receptor</fullName>
    </submittedName>
</protein>
<feature type="domain" description="TonB-dependent receptor plug" evidence="14">
    <location>
        <begin position="80"/>
        <end position="183"/>
    </location>
</feature>
<comment type="similarity">
    <text evidence="2 10 11">Belongs to the TonB-dependent receptor family.</text>
</comment>
<evidence type="ECO:0000256" key="7">
    <source>
        <dbReference type="ARBA" id="ARBA00023136"/>
    </source>
</evidence>
<keyword evidence="16" id="KW-1185">Reference proteome</keyword>
<evidence type="ECO:0000256" key="2">
    <source>
        <dbReference type="ARBA" id="ARBA00009810"/>
    </source>
</evidence>
<evidence type="ECO:0000256" key="12">
    <source>
        <dbReference type="SAM" id="SignalP"/>
    </source>
</evidence>
<evidence type="ECO:0000256" key="4">
    <source>
        <dbReference type="ARBA" id="ARBA00022452"/>
    </source>
</evidence>
<evidence type="ECO:0000256" key="8">
    <source>
        <dbReference type="ARBA" id="ARBA00023170"/>
    </source>
</evidence>
<evidence type="ECO:0000256" key="11">
    <source>
        <dbReference type="RuleBase" id="RU003357"/>
    </source>
</evidence>
<dbReference type="CDD" id="cd01347">
    <property type="entry name" value="ligand_gated_channel"/>
    <property type="match status" value="1"/>
</dbReference>
<dbReference type="SUPFAM" id="SSF56935">
    <property type="entry name" value="Porins"/>
    <property type="match status" value="1"/>
</dbReference>
<name>A0ABW7FSL7_9BURK</name>
<evidence type="ECO:0000256" key="6">
    <source>
        <dbReference type="ARBA" id="ARBA00023077"/>
    </source>
</evidence>
<keyword evidence="8 15" id="KW-0675">Receptor</keyword>
<dbReference type="Proteomes" id="UP001606099">
    <property type="component" value="Unassembled WGS sequence"/>
</dbReference>
<keyword evidence="6 11" id="KW-0798">TonB box</keyword>
<dbReference type="InterPro" id="IPR039426">
    <property type="entry name" value="TonB-dep_rcpt-like"/>
</dbReference>
<dbReference type="Gene3D" id="2.170.130.10">
    <property type="entry name" value="TonB-dependent receptor, plug domain"/>
    <property type="match status" value="1"/>
</dbReference>
<keyword evidence="12" id="KW-0732">Signal</keyword>
<sequence length="727" mass="79922">MLFSPFHRVALAVALLCATGLSARAATEAAADADTRQAQAGAVPKAPEKGKRLRKVHINASPYAPLKKTSTAGSRLGQSLLDTPASADSLDVDRLAREGVRNTADLVQRAAGFSFQGSPGSGSTFQSRGFSGNDSIAQLEDGVRVPTTSGTQSLPQDGFGYERVEVLRGAASVLHGDGAIGGAINLVRKQPQAHASQDLELGLGRFDSWRLGLGLNQPLLQGLRADKPLLALRLDLLDKGGDGAVQRGDWRQRKLMSTLRWQPLAQWQVDLLTDTHRDRNSAYFGTPLRQGRIASDLRDRNYNVQDGLWHVRQDRHRLQSRYELSPEWKLQAELYHFDINRRWRNLEEYALSADGRAVERMGYLAIEHQLRQRGGSVQAQGQLQVLGRELKLLLGAQQLRLNFTHVNDGYNYTVTTVVDPWQPEAGSYLGGRPMLPRMGSQLRQSAAFAEASLALLPRWTASAALRHERAAVQRQVMVPKADAWSARFTPNTWRLALSHQLQAGHQLYVQTGVATDPVSNIATISKGAANWQLSSGRQWELGSKHAFARGELTAALYHIDKDGLLTTEKLPGQEPRTVQGGRLQSYGLELGGAWRLGQGWSVDGNLSLNRTRYQQLVLSGKDLSGHQAPHAARTLANLGLKWAAHSQELGLRSRWVGQRYTSAANSFSLPGYAVFDAHWTQRLSPALSVGAQLRNLADTVYATSSYSATQVMLGEPRQLMLTLHYTH</sequence>
<feature type="chain" id="PRO_5045812839" evidence="12">
    <location>
        <begin position="26"/>
        <end position="727"/>
    </location>
</feature>
<dbReference type="PROSITE" id="PS52016">
    <property type="entry name" value="TONB_DEPENDENT_REC_3"/>
    <property type="match status" value="1"/>
</dbReference>
<dbReference type="InterPro" id="IPR037066">
    <property type="entry name" value="Plug_dom_sf"/>
</dbReference>
<dbReference type="InterPro" id="IPR012910">
    <property type="entry name" value="Plug_dom"/>
</dbReference>
<dbReference type="Pfam" id="PF00593">
    <property type="entry name" value="TonB_dep_Rec_b-barrel"/>
    <property type="match status" value="1"/>
</dbReference>
<keyword evidence="5 10" id="KW-0812">Transmembrane</keyword>
<dbReference type="Gene3D" id="2.40.170.20">
    <property type="entry name" value="TonB-dependent receptor, beta-barrel domain"/>
    <property type="match status" value="1"/>
</dbReference>
<keyword evidence="3 10" id="KW-0813">Transport</keyword>
<accession>A0ABW7FSL7</accession>
<evidence type="ECO:0000256" key="5">
    <source>
        <dbReference type="ARBA" id="ARBA00022692"/>
    </source>
</evidence>
<dbReference type="PANTHER" id="PTHR32552:SF84">
    <property type="entry name" value="TONB-DEPENDENT RECEPTOR-RELATED"/>
    <property type="match status" value="1"/>
</dbReference>
<keyword evidence="9 10" id="KW-0998">Cell outer membrane</keyword>
<dbReference type="InterPro" id="IPR036942">
    <property type="entry name" value="Beta-barrel_TonB_sf"/>
</dbReference>
<dbReference type="RefSeq" id="WP_394458678.1">
    <property type="nucleotide sequence ID" value="NZ_JBIGHZ010000001.1"/>
</dbReference>
<evidence type="ECO:0000256" key="1">
    <source>
        <dbReference type="ARBA" id="ARBA00004571"/>
    </source>
</evidence>
<evidence type="ECO:0000256" key="3">
    <source>
        <dbReference type="ARBA" id="ARBA00022448"/>
    </source>
</evidence>
<keyword evidence="7 10" id="KW-0472">Membrane</keyword>
<evidence type="ECO:0000313" key="16">
    <source>
        <dbReference type="Proteomes" id="UP001606099"/>
    </source>
</evidence>
<dbReference type="InterPro" id="IPR000531">
    <property type="entry name" value="Beta-barrel_TonB"/>
</dbReference>
<evidence type="ECO:0000256" key="10">
    <source>
        <dbReference type="PROSITE-ProRule" id="PRU01360"/>
    </source>
</evidence>